<dbReference type="AlphaFoldDB" id="A0AAU9IJ16"/>
<keyword evidence="2" id="KW-1185">Reference proteome</keyword>
<reference evidence="1" key="1">
    <citation type="submission" date="2021-09" db="EMBL/GenBank/DDBJ databases">
        <authorList>
            <consortium name="AG Swart"/>
            <person name="Singh M."/>
            <person name="Singh A."/>
            <person name="Seah K."/>
            <person name="Emmerich C."/>
        </authorList>
    </citation>
    <scope>NUCLEOTIDE SEQUENCE</scope>
    <source>
        <strain evidence="1">ATCC30299</strain>
    </source>
</reference>
<name>A0AAU9IJ16_9CILI</name>
<evidence type="ECO:0000313" key="2">
    <source>
        <dbReference type="Proteomes" id="UP001162131"/>
    </source>
</evidence>
<sequence>MYFYNALRKSRKTRSVSSKQADESLLSSCSKWIIEDTALQKSDSSSKLPSINPRIKKLREVIRRRGRADVQNQSMTLEKRNLKPRIERCPSFTGCLRSQIIKGKISRKEKIKRKGVKIKIRLPRLREYGRLLFTTVK</sequence>
<evidence type="ECO:0000313" key="1">
    <source>
        <dbReference type="EMBL" id="CAG9311129.1"/>
    </source>
</evidence>
<dbReference type="EMBL" id="CAJZBQ010000004">
    <property type="protein sequence ID" value="CAG9311129.1"/>
    <property type="molecule type" value="Genomic_DNA"/>
</dbReference>
<comment type="caution">
    <text evidence="1">The sequence shown here is derived from an EMBL/GenBank/DDBJ whole genome shotgun (WGS) entry which is preliminary data.</text>
</comment>
<dbReference type="Proteomes" id="UP001162131">
    <property type="component" value="Unassembled WGS sequence"/>
</dbReference>
<protein>
    <submittedName>
        <fullName evidence="1">Uncharacterized protein</fullName>
    </submittedName>
</protein>
<accession>A0AAU9IJ16</accession>
<gene>
    <name evidence="1" type="ORF">BSTOLATCC_MIC3423</name>
</gene>
<proteinExistence type="predicted"/>
<organism evidence="1 2">
    <name type="scientific">Blepharisma stoltei</name>
    <dbReference type="NCBI Taxonomy" id="1481888"/>
    <lineage>
        <taxon>Eukaryota</taxon>
        <taxon>Sar</taxon>
        <taxon>Alveolata</taxon>
        <taxon>Ciliophora</taxon>
        <taxon>Postciliodesmatophora</taxon>
        <taxon>Heterotrichea</taxon>
        <taxon>Heterotrichida</taxon>
        <taxon>Blepharismidae</taxon>
        <taxon>Blepharisma</taxon>
    </lineage>
</organism>